<comment type="caution">
    <text evidence="2">The sequence shown here is derived from an EMBL/GenBank/DDBJ whole genome shotgun (WGS) entry which is preliminary data.</text>
</comment>
<sequence>MNQNEILNLYSPYPKGVRRILKLTWIEFFLRNLPEAFIYILGIHIVSRKYFNILRLIFLSIVLSLTSFFVRWLPIYLGVHMIINIILTISIMAITGIPIIKSIYSTLLVYFMLSLSEFFNLILLNLLNINMEFSNPVTKCLLGIPSLIFLLLFIMIFNYAFKRKEDIKKCL</sequence>
<accession>A0A1S8SY28</accession>
<name>A0A1S8SY28_9CLOT</name>
<keyword evidence="1" id="KW-0812">Transmembrane</keyword>
<dbReference type="EMBL" id="LZZM01000241">
    <property type="protein sequence ID" value="OOM70312.1"/>
    <property type="molecule type" value="Genomic_DNA"/>
</dbReference>
<feature type="transmembrane region" description="Helical" evidence="1">
    <location>
        <begin position="107"/>
        <end position="129"/>
    </location>
</feature>
<evidence type="ECO:0000313" key="2">
    <source>
        <dbReference type="EMBL" id="OOM70312.1"/>
    </source>
</evidence>
<gene>
    <name evidence="2" type="ORF">CLPUN_52270</name>
</gene>
<keyword evidence="1" id="KW-1133">Transmembrane helix</keyword>
<feature type="transmembrane region" description="Helical" evidence="1">
    <location>
        <begin position="79"/>
        <end position="100"/>
    </location>
</feature>
<keyword evidence="3" id="KW-1185">Reference proteome</keyword>
<evidence type="ECO:0000313" key="3">
    <source>
        <dbReference type="Proteomes" id="UP000190890"/>
    </source>
</evidence>
<feature type="transmembrane region" description="Helical" evidence="1">
    <location>
        <begin position="141"/>
        <end position="161"/>
    </location>
</feature>
<protein>
    <submittedName>
        <fullName evidence="2">Uncharacterized protein</fullName>
    </submittedName>
</protein>
<dbReference type="STRING" id="29367.CLPUN_52270"/>
<reference evidence="2 3" key="1">
    <citation type="submission" date="2016-05" db="EMBL/GenBank/DDBJ databases">
        <title>Microbial solvent formation.</title>
        <authorList>
            <person name="Poehlein A."/>
            <person name="Montoya Solano J.D."/>
            <person name="Flitsch S."/>
            <person name="Krabben P."/>
            <person name="Duerre P."/>
            <person name="Daniel R."/>
        </authorList>
    </citation>
    <scope>NUCLEOTIDE SEQUENCE [LARGE SCALE GENOMIC DNA]</scope>
    <source>
        <strain evidence="2 3">DSM 2619</strain>
    </source>
</reference>
<evidence type="ECO:0000256" key="1">
    <source>
        <dbReference type="SAM" id="Phobius"/>
    </source>
</evidence>
<organism evidence="2 3">
    <name type="scientific">Clostridium puniceum</name>
    <dbReference type="NCBI Taxonomy" id="29367"/>
    <lineage>
        <taxon>Bacteria</taxon>
        <taxon>Bacillati</taxon>
        <taxon>Bacillota</taxon>
        <taxon>Clostridia</taxon>
        <taxon>Eubacteriales</taxon>
        <taxon>Clostridiaceae</taxon>
        <taxon>Clostridium</taxon>
    </lineage>
</organism>
<feature type="transmembrane region" description="Helical" evidence="1">
    <location>
        <begin position="53"/>
        <end position="73"/>
    </location>
</feature>
<dbReference type="AlphaFoldDB" id="A0A1S8SY28"/>
<dbReference type="Proteomes" id="UP000190890">
    <property type="component" value="Unassembled WGS sequence"/>
</dbReference>
<proteinExistence type="predicted"/>
<keyword evidence="1" id="KW-0472">Membrane</keyword>